<dbReference type="CDD" id="cd00267">
    <property type="entry name" value="ABC_ATPase"/>
    <property type="match status" value="1"/>
</dbReference>
<sequence>MPNTIEINNLKHIRTLAFEVPPPGVHLLSGSNGAGKTSVLACLRRIGHPNAFAQHFRPSQISDALDSFDGAEIVYTVNGRRVTYAYAGERWVPRPRSANRLLQNFGYPTVIYVGATADRITPRPEDFRPARIRPAPQALRDAANEILETDKFDALKVINLTPGGGNRAFVLQTKAPPQAKYVSERNLSLGELCVMKLIRSLLTCANNSLILIDELELALHPRAQIGLLRYLQTIAQDKQLTIIFSTHSVSLLKRVPRDRIIFLEADDGNVSAIKGCFPTYALGNIAYDEERGPDLVIYVEDEAALYATEALTQLAIGHRFRNDESLFPTVHVIPIGPFMSVVRFLDRSRALLPISCTSVALLDRDVKDETIANWEAERNHVALAEFQRHEQTIDYLPWTPEVAFVDFLRNHRQTALRLIQQHFHNIHLNYGNADIGDIPAAAGSEQRNRCKTAFRNVVARIAGALPNDSEADVRKALIRLFAQWYWDNERAAVLQLIGPHLAAAMRRQQ</sequence>
<dbReference type="RefSeq" id="WP_006026928.1">
    <property type="nucleotide sequence ID" value="NZ_CP013380.1"/>
</dbReference>
<dbReference type="GO" id="GO:0016887">
    <property type="term" value="F:ATP hydrolysis activity"/>
    <property type="evidence" value="ECO:0007669"/>
    <property type="project" value="InterPro"/>
</dbReference>
<evidence type="ECO:0000313" key="2">
    <source>
        <dbReference type="EMBL" id="QPS42304.1"/>
    </source>
</evidence>
<feature type="domain" description="AAA+ ATPase" evidence="1">
    <location>
        <begin position="22"/>
        <end position="267"/>
    </location>
</feature>
<name>A0A7T2TYD3_9BURK</name>
<dbReference type="AlphaFoldDB" id="A0A7T2TYD3"/>
<dbReference type="InterPro" id="IPR027417">
    <property type="entry name" value="P-loop_NTPase"/>
</dbReference>
<evidence type="ECO:0000313" key="3">
    <source>
        <dbReference type="Proteomes" id="UP000594943"/>
    </source>
</evidence>
<dbReference type="InterPro" id="IPR003593">
    <property type="entry name" value="AAA+_ATPase"/>
</dbReference>
<dbReference type="EMBL" id="CP065686">
    <property type="protein sequence ID" value="QPS42304.1"/>
    <property type="molecule type" value="Genomic_DNA"/>
</dbReference>
<dbReference type="SUPFAM" id="SSF52540">
    <property type="entry name" value="P-loop containing nucleoside triphosphate hydrolases"/>
    <property type="match status" value="1"/>
</dbReference>
<dbReference type="GO" id="GO:0005524">
    <property type="term" value="F:ATP binding"/>
    <property type="evidence" value="ECO:0007669"/>
    <property type="project" value="InterPro"/>
</dbReference>
<proteinExistence type="predicted"/>
<dbReference type="PANTHER" id="PTHR43581:SF2">
    <property type="entry name" value="EXCINUCLEASE ATPASE SUBUNIT"/>
    <property type="match status" value="1"/>
</dbReference>
<dbReference type="Proteomes" id="UP000594943">
    <property type="component" value="Chromosome 1"/>
</dbReference>
<dbReference type="Gene3D" id="3.40.50.300">
    <property type="entry name" value="P-loop containing nucleotide triphosphate hydrolases"/>
    <property type="match status" value="1"/>
</dbReference>
<reference evidence="2 3" key="1">
    <citation type="submission" date="2020-12" db="EMBL/GenBank/DDBJ databases">
        <title>FDA dAtabase for Regulatory Grade micrObial Sequences (FDA-ARGOS): Supporting development and validation of Infectious Disease Dx tests.</title>
        <authorList>
            <person name="Nelson B."/>
            <person name="Plummer A."/>
            <person name="Tallon L."/>
            <person name="Sadzewicz L."/>
            <person name="Zhao X."/>
            <person name="Boylan J."/>
            <person name="Ott S."/>
            <person name="Bowen H."/>
            <person name="Vavikolanu K."/>
            <person name="Mehta A."/>
            <person name="Aluvathingal J."/>
            <person name="Nadendla S."/>
            <person name="Myers T."/>
            <person name="Yan Y."/>
            <person name="Sichtig H."/>
        </authorList>
    </citation>
    <scope>NUCLEOTIDE SEQUENCE [LARGE SCALE GENOMIC DNA]</scope>
    <source>
        <strain evidence="2 3">FDAARGOS_899</strain>
    </source>
</reference>
<dbReference type="PANTHER" id="PTHR43581">
    <property type="entry name" value="ATP/GTP PHOSPHATASE"/>
    <property type="match status" value="1"/>
</dbReference>
<dbReference type="SMART" id="SM00382">
    <property type="entry name" value="AAA"/>
    <property type="match status" value="1"/>
</dbReference>
<dbReference type="Pfam" id="PF13304">
    <property type="entry name" value="AAA_21"/>
    <property type="match status" value="1"/>
</dbReference>
<dbReference type="KEGG" id="bhg:I6G56_11765"/>
<evidence type="ECO:0000259" key="1">
    <source>
        <dbReference type="SMART" id="SM00382"/>
    </source>
</evidence>
<dbReference type="InterPro" id="IPR051396">
    <property type="entry name" value="Bact_Antivir_Def_Nuclease"/>
</dbReference>
<accession>A0A7T2TYD3</accession>
<organism evidence="2 3">
    <name type="scientific">Burkholderia humptydooensis</name>
    <dbReference type="NCBI Taxonomy" id="430531"/>
    <lineage>
        <taxon>Bacteria</taxon>
        <taxon>Pseudomonadati</taxon>
        <taxon>Pseudomonadota</taxon>
        <taxon>Betaproteobacteria</taxon>
        <taxon>Burkholderiales</taxon>
        <taxon>Burkholderiaceae</taxon>
        <taxon>Burkholderia</taxon>
        <taxon>pseudomallei group</taxon>
    </lineage>
</organism>
<protein>
    <submittedName>
        <fullName evidence="2">AAA family ATPase</fullName>
    </submittedName>
</protein>
<dbReference type="InterPro" id="IPR003959">
    <property type="entry name" value="ATPase_AAA_core"/>
</dbReference>
<gene>
    <name evidence="2" type="ORF">I6G56_11765</name>
</gene>